<name>A0A7D4BNZ7_9BACL</name>
<proteinExistence type="predicted"/>
<dbReference type="AlphaFoldDB" id="A0A7D4BNZ7"/>
<evidence type="ECO:0000313" key="3">
    <source>
        <dbReference type="Proteomes" id="UP000503088"/>
    </source>
</evidence>
<feature type="domain" description="Carboxymuconolactone decarboxylase-like" evidence="1">
    <location>
        <begin position="28"/>
        <end position="110"/>
    </location>
</feature>
<dbReference type="GO" id="GO:0051920">
    <property type="term" value="F:peroxiredoxin activity"/>
    <property type="evidence" value="ECO:0007669"/>
    <property type="project" value="InterPro"/>
</dbReference>
<protein>
    <submittedName>
        <fullName evidence="2">Carboxymuconolactone decarboxylase family protein</fullName>
    </submittedName>
</protein>
<dbReference type="KEGG" id="kpul:GXN76_03290"/>
<dbReference type="PANTHER" id="PTHR33930:SF2">
    <property type="entry name" value="BLR3452 PROTEIN"/>
    <property type="match status" value="1"/>
</dbReference>
<dbReference type="NCBIfam" id="TIGR00778">
    <property type="entry name" value="ahpD_dom"/>
    <property type="match status" value="1"/>
</dbReference>
<dbReference type="InterPro" id="IPR004675">
    <property type="entry name" value="AhpD_core"/>
</dbReference>
<dbReference type="InterPro" id="IPR003779">
    <property type="entry name" value="CMD-like"/>
</dbReference>
<reference evidence="2 3" key="1">
    <citation type="submission" date="2020-01" db="EMBL/GenBank/DDBJ databases">
        <authorList>
            <person name="Gulvik C.A."/>
            <person name="Batra D.G."/>
        </authorList>
    </citation>
    <scope>NUCLEOTIDE SEQUENCE [LARGE SCALE GENOMIC DNA]</scope>
    <source>
        <strain evidence="2 3">W9323</strain>
    </source>
</reference>
<gene>
    <name evidence="2" type="ORF">GXN76_03290</name>
</gene>
<accession>A0A7D4BNZ7</accession>
<dbReference type="Proteomes" id="UP000503088">
    <property type="component" value="Chromosome"/>
</dbReference>
<evidence type="ECO:0000313" key="2">
    <source>
        <dbReference type="EMBL" id="QKG83591.1"/>
    </source>
</evidence>
<evidence type="ECO:0000259" key="1">
    <source>
        <dbReference type="Pfam" id="PF02627"/>
    </source>
</evidence>
<dbReference type="Pfam" id="PF02627">
    <property type="entry name" value="CMD"/>
    <property type="match status" value="1"/>
</dbReference>
<dbReference type="PANTHER" id="PTHR33930">
    <property type="entry name" value="ALKYL HYDROPEROXIDE REDUCTASE AHPD"/>
    <property type="match status" value="1"/>
</dbReference>
<sequence length="128" mass="13981">MNGVEDSPIQQFLQEYKEGVGQFEKYLPEAGRGYRRFTEACFKKGELSVMHKHLIGVALAAMTNDEYCMVYHTKGAVDQGATDRQVFEAAAIAGAFGGGVVISQAVTLLQDSLQEFRKTGSSAQGMKH</sequence>
<organism evidence="2 3">
    <name type="scientific">Kroppenstedtia pulmonis</name>
    <dbReference type="NCBI Taxonomy" id="1380685"/>
    <lineage>
        <taxon>Bacteria</taxon>
        <taxon>Bacillati</taxon>
        <taxon>Bacillota</taxon>
        <taxon>Bacilli</taxon>
        <taxon>Bacillales</taxon>
        <taxon>Thermoactinomycetaceae</taxon>
        <taxon>Kroppenstedtia</taxon>
    </lineage>
</organism>
<dbReference type="SUPFAM" id="SSF69118">
    <property type="entry name" value="AhpD-like"/>
    <property type="match status" value="1"/>
</dbReference>
<keyword evidence="3" id="KW-1185">Reference proteome</keyword>
<dbReference type="Gene3D" id="1.20.1290.10">
    <property type="entry name" value="AhpD-like"/>
    <property type="match status" value="1"/>
</dbReference>
<dbReference type="EMBL" id="CP048104">
    <property type="protein sequence ID" value="QKG83591.1"/>
    <property type="molecule type" value="Genomic_DNA"/>
</dbReference>
<dbReference type="InterPro" id="IPR029032">
    <property type="entry name" value="AhpD-like"/>
</dbReference>